<keyword evidence="2 10" id="KW-0808">Transferase</keyword>
<dbReference type="Proteomes" id="UP000298358">
    <property type="component" value="Unassembled WGS sequence"/>
</dbReference>
<keyword evidence="3" id="KW-0547">Nucleotide-binding</keyword>
<dbReference type="Gene3D" id="3.90.1200.10">
    <property type="match status" value="1"/>
</dbReference>
<evidence type="ECO:0000256" key="3">
    <source>
        <dbReference type="ARBA" id="ARBA00022741"/>
    </source>
</evidence>
<dbReference type="AlphaFoldDB" id="A0A4Y9FV78"/>
<dbReference type="PANTHER" id="PTHR21310">
    <property type="entry name" value="AMINOGLYCOSIDE PHOSPHOTRANSFERASE-RELATED-RELATED"/>
    <property type="match status" value="1"/>
</dbReference>
<evidence type="ECO:0000256" key="8">
    <source>
        <dbReference type="PIRSR" id="PIRSR000706-2"/>
    </source>
</evidence>
<organism evidence="10 11">
    <name type="scientific">Microbacterium paludicola</name>
    <dbReference type="NCBI Taxonomy" id="300019"/>
    <lineage>
        <taxon>Bacteria</taxon>
        <taxon>Bacillati</taxon>
        <taxon>Actinomycetota</taxon>
        <taxon>Actinomycetes</taxon>
        <taxon>Micrococcales</taxon>
        <taxon>Microbacteriaceae</taxon>
        <taxon>Microbacterium</taxon>
    </lineage>
</organism>
<sequence>MSAPSPLGRIPLEAIEAPARVRALAGGAELAPVWRNQLGGVTWRAGDTYIKHGPRHGEASMAEEAERLRWAAPFTPVPRVRAHGETEAEEWLVTEALAGESAVAPHWVARPEVAVQAIAEGLRALHDALPVDDCPFDWSVPARASRAAGRGIVLPDELRDPPPTDRLVVCHGDACAPNTLLGEDGRWAAHVDLGSLGVADRWADIAVATMSLEWNYGPGWDDLFLEAYGIDPDPLRTTYYRALWNAT</sequence>
<evidence type="ECO:0000256" key="2">
    <source>
        <dbReference type="ARBA" id="ARBA00022679"/>
    </source>
</evidence>
<dbReference type="InterPro" id="IPR051678">
    <property type="entry name" value="AGP_Transferase"/>
</dbReference>
<dbReference type="GO" id="GO:0046872">
    <property type="term" value="F:metal ion binding"/>
    <property type="evidence" value="ECO:0007669"/>
    <property type="project" value="UniProtKB-KW"/>
</dbReference>
<feature type="domain" description="Aminoglycoside phosphotransferase" evidence="9">
    <location>
        <begin position="43"/>
        <end position="236"/>
    </location>
</feature>
<dbReference type="GO" id="GO:0016773">
    <property type="term" value="F:phosphotransferase activity, alcohol group as acceptor"/>
    <property type="evidence" value="ECO:0007669"/>
    <property type="project" value="InterPro"/>
</dbReference>
<dbReference type="GO" id="GO:0046677">
    <property type="term" value="P:response to antibiotic"/>
    <property type="evidence" value="ECO:0007669"/>
    <property type="project" value="UniProtKB-KW"/>
</dbReference>
<dbReference type="PIRSF" id="PIRSF000706">
    <property type="entry name" value="Kanamycin_kin"/>
    <property type="match status" value="1"/>
</dbReference>
<dbReference type="GO" id="GO:0005524">
    <property type="term" value="F:ATP binding"/>
    <property type="evidence" value="ECO:0007669"/>
    <property type="project" value="UniProtKB-KW"/>
</dbReference>
<protein>
    <submittedName>
        <fullName evidence="10">Aminoglycoside 3'-phosphotransferase</fullName>
    </submittedName>
</protein>
<keyword evidence="8" id="KW-0479">Metal-binding</keyword>
<keyword evidence="11" id="KW-1185">Reference proteome</keyword>
<evidence type="ECO:0000256" key="1">
    <source>
        <dbReference type="ARBA" id="ARBA00006219"/>
    </source>
</evidence>
<evidence type="ECO:0000313" key="11">
    <source>
        <dbReference type="Proteomes" id="UP000298358"/>
    </source>
</evidence>
<dbReference type="PANTHER" id="PTHR21310:SF41">
    <property type="entry name" value="3'-PHOSPHOTRANSFERASE, PUTATIVE-RELATED"/>
    <property type="match status" value="1"/>
</dbReference>
<proteinExistence type="inferred from homology"/>
<dbReference type="EMBL" id="SPQB01000017">
    <property type="protein sequence ID" value="TFU32884.1"/>
    <property type="molecule type" value="Genomic_DNA"/>
</dbReference>
<comment type="similarity">
    <text evidence="1">Belongs to the aminoglycoside phosphotransferase family.</text>
</comment>
<keyword evidence="8" id="KW-0460">Magnesium</keyword>
<dbReference type="Gene3D" id="3.30.200.20">
    <property type="entry name" value="Phosphorylase Kinase, domain 1"/>
    <property type="match status" value="1"/>
</dbReference>
<evidence type="ECO:0000259" key="9">
    <source>
        <dbReference type="Pfam" id="PF01636"/>
    </source>
</evidence>
<keyword evidence="5" id="KW-0067">ATP-binding</keyword>
<feature type="active site" description="Proton acceptor" evidence="7">
    <location>
        <position position="173"/>
    </location>
</feature>
<dbReference type="RefSeq" id="WP_135114433.1">
    <property type="nucleotide sequence ID" value="NZ_JADGLL010000017.1"/>
</dbReference>
<dbReference type="Pfam" id="PF01636">
    <property type="entry name" value="APH"/>
    <property type="match status" value="1"/>
</dbReference>
<gene>
    <name evidence="10" type="ORF">E4U02_08620</name>
</gene>
<keyword evidence="4" id="KW-0418">Kinase</keyword>
<comment type="caution">
    <text evidence="10">The sequence shown here is derived from an EMBL/GenBank/DDBJ whole genome shotgun (WGS) entry which is preliminary data.</text>
</comment>
<evidence type="ECO:0000256" key="7">
    <source>
        <dbReference type="PIRSR" id="PIRSR000706-1"/>
    </source>
</evidence>
<accession>A0A4Y9FV78</accession>
<keyword evidence="6" id="KW-0046">Antibiotic resistance</keyword>
<evidence type="ECO:0000256" key="4">
    <source>
        <dbReference type="ARBA" id="ARBA00022777"/>
    </source>
</evidence>
<dbReference type="OrthoDB" id="3806873at2"/>
<reference evidence="10 11" key="1">
    <citation type="submission" date="2019-03" db="EMBL/GenBank/DDBJ databases">
        <title>Diversity of the mouse oral microbiome.</title>
        <authorList>
            <person name="Joseph S."/>
            <person name="Aduse-Opoku J."/>
            <person name="Curtis M."/>
            <person name="Wade W."/>
            <person name="Hashim A."/>
        </authorList>
    </citation>
    <scope>NUCLEOTIDE SEQUENCE [LARGE SCALE GENOMIC DNA]</scope>
    <source>
        <strain evidence="10 11">P1012</strain>
    </source>
</reference>
<dbReference type="GO" id="GO:0016301">
    <property type="term" value="F:kinase activity"/>
    <property type="evidence" value="ECO:0007669"/>
    <property type="project" value="UniProtKB-KW"/>
</dbReference>
<name>A0A4Y9FV78_9MICO</name>
<evidence type="ECO:0000313" key="10">
    <source>
        <dbReference type="EMBL" id="TFU32884.1"/>
    </source>
</evidence>
<dbReference type="SUPFAM" id="SSF56112">
    <property type="entry name" value="Protein kinase-like (PK-like)"/>
    <property type="match status" value="1"/>
</dbReference>
<feature type="binding site" evidence="8">
    <location>
        <position position="178"/>
    </location>
    <ligand>
        <name>Mg(2+)</name>
        <dbReference type="ChEBI" id="CHEBI:18420"/>
    </ligand>
</feature>
<evidence type="ECO:0000256" key="6">
    <source>
        <dbReference type="ARBA" id="ARBA00023251"/>
    </source>
</evidence>
<dbReference type="InterPro" id="IPR024165">
    <property type="entry name" value="Kan/Strep_kinase"/>
</dbReference>
<dbReference type="InterPro" id="IPR011009">
    <property type="entry name" value="Kinase-like_dom_sf"/>
</dbReference>
<dbReference type="InterPro" id="IPR002575">
    <property type="entry name" value="Aminoglycoside_PTrfase"/>
</dbReference>
<evidence type="ECO:0000256" key="5">
    <source>
        <dbReference type="ARBA" id="ARBA00022840"/>
    </source>
</evidence>
<feature type="binding site" evidence="8">
    <location>
        <position position="192"/>
    </location>
    <ligand>
        <name>Mg(2+)</name>
        <dbReference type="ChEBI" id="CHEBI:18420"/>
    </ligand>
</feature>
<dbReference type="CDD" id="cd05150">
    <property type="entry name" value="APH"/>
    <property type="match status" value="1"/>
</dbReference>